<protein>
    <submittedName>
        <fullName evidence="2">Amidohydrolase family protein</fullName>
    </submittedName>
</protein>
<dbReference type="SUPFAM" id="SSF51338">
    <property type="entry name" value="Composite domain of metallo-dependent hydrolases"/>
    <property type="match status" value="1"/>
</dbReference>
<dbReference type="GO" id="GO:0016810">
    <property type="term" value="F:hydrolase activity, acting on carbon-nitrogen (but not peptide) bonds"/>
    <property type="evidence" value="ECO:0007669"/>
    <property type="project" value="InterPro"/>
</dbReference>
<proteinExistence type="predicted"/>
<reference evidence="2 3" key="1">
    <citation type="submission" date="2019-09" db="EMBL/GenBank/DDBJ databases">
        <title>Genome Sequences of Streptomyces kaniharaensis ATCC 21070.</title>
        <authorList>
            <person name="Zhu W."/>
            <person name="De Crecy-Lagard V."/>
            <person name="Richards N.G."/>
        </authorList>
    </citation>
    <scope>NUCLEOTIDE SEQUENCE [LARGE SCALE GENOMIC DNA]</scope>
    <source>
        <strain evidence="2 3">SF-557</strain>
    </source>
</reference>
<sequence>MDRLLLRDGHVLTMDPLLGDLPCADILVEDGRIAAVGPSLAADDAEVVDAAGCIVLPGFVDTHRHMWQAVLRGHGADQTLGEYFRVVLGTLGPLMGPHDLYLGNLLSALSALDAGITTVQDISNVGKPTQDHSDAVIAGLVDSGIRARHSYGQGTEADLRRLRAAIGGGDSLVTLGLNAEPSDEHGTRRAWALADELDLPIALHARGYGTVDRLHRLTGLHKGTVYIHGNGLGGYDLDLIAQSGGALSVAPAIEMTMGHGLPPFREARDAGVRTSLSTDVEVAAAADMFTQMRAAFQTSRYAALHHGGSERDLPTCRQILEYATIGGARALGLEDRVGSLTPGKSADLVVLRADRPGVVPVYDAARTVVSAMDRGDVDSVLVAGTFRKRAGRLTHASLASVLEQAGAVRDRLRREHRR</sequence>
<dbReference type="PANTHER" id="PTHR43794">
    <property type="entry name" value="AMINOHYDROLASE SSNA-RELATED"/>
    <property type="match status" value="1"/>
</dbReference>
<gene>
    <name evidence="2" type="ORF">F7Q99_01485</name>
</gene>
<dbReference type="OrthoDB" id="3189065at2"/>
<dbReference type="InterPro" id="IPR006680">
    <property type="entry name" value="Amidohydro-rel"/>
</dbReference>
<dbReference type="InterPro" id="IPR050287">
    <property type="entry name" value="MTA/SAH_deaminase"/>
</dbReference>
<organism evidence="2 3">
    <name type="scientific">Streptomyces kaniharaensis</name>
    <dbReference type="NCBI Taxonomy" id="212423"/>
    <lineage>
        <taxon>Bacteria</taxon>
        <taxon>Bacillati</taxon>
        <taxon>Actinomycetota</taxon>
        <taxon>Actinomycetes</taxon>
        <taxon>Kitasatosporales</taxon>
        <taxon>Streptomycetaceae</taxon>
        <taxon>Streptomyces</taxon>
    </lineage>
</organism>
<dbReference type="EMBL" id="WBOF01000001">
    <property type="protein sequence ID" value="MQS10985.1"/>
    <property type="molecule type" value="Genomic_DNA"/>
</dbReference>
<dbReference type="Pfam" id="PF01979">
    <property type="entry name" value="Amidohydro_1"/>
    <property type="match status" value="1"/>
</dbReference>
<keyword evidence="2" id="KW-0378">Hydrolase</keyword>
<dbReference type="InterPro" id="IPR011059">
    <property type="entry name" value="Metal-dep_hydrolase_composite"/>
</dbReference>
<dbReference type="PANTHER" id="PTHR43794:SF5">
    <property type="entry name" value="CHLOROHYDROLASE FAMILY PROTEIN"/>
    <property type="match status" value="1"/>
</dbReference>
<feature type="domain" description="Amidohydrolase-related" evidence="1">
    <location>
        <begin position="54"/>
        <end position="385"/>
    </location>
</feature>
<evidence type="ECO:0000313" key="2">
    <source>
        <dbReference type="EMBL" id="MQS10985.1"/>
    </source>
</evidence>
<accession>A0A6N7KJS1</accession>
<dbReference type="RefSeq" id="WP_153459717.1">
    <property type="nucleotide sequence ID" value="NZ_WBOF01000001.1"/>
</dbReference>
<keyword evidence="3" id="KW-1185">Reference proteome</keyword>
<dbReference type="AlphaFoldDB" id="A0A6N7KJS1"/>
<dbReference type="InterPro" id="IPR032466">
    <property type="entry name" value="Metal_Hydrolase"/>
</dbReference>
<name>A0A6N7KJS1_9ACTN</name>
<dbReference type="Proteomes" id="UP000450000">
    <property type="component" value="Unassembled WGS sequence"/>
</dbReference>
<evidence type="ECO:0000259" key="1">
    <source>
        <dbReference type="Pfam" id="PF01979"/>
    </source>
</evidence>
<comment type="caution">
    <text evidence="2">The sequence shown here is derived from an EMBL/GenBank/DDBJ whole genome shotgun (WGS) entry which is preliminary data.</text>
</comment>
<dbReference type="Gene3D" id="2.30.40.10">
    <property type="entry name" value="Urease, subunit C, domain 1"/>
    <property type="match status" value="1"/>
</dbReference>
<dbReference type="SUPFAM" id="SSF51556">
    <property type="entry name" value="Metallo-dependent hydrolases"/>
    <property type="match status" value="1"/>
</dbReference>
<evidence type="ECO:0000313" key="3">
    <source>
        <dbReference type="Proteomes" id="UP000450000"/>
    </source>
</evidence>
<dbReference type="Gene3D" id="3.20.20.140">
    <property type="entry name" value="Metal-dependent hydrolases"/>
    <property type="match status" value="1"/>
</dbReference>
<dbReference type="NCBIfam" id="NF006056">
    <property type="entry name" value="PRK08204.1"/>
    <property type="match status" value="1"/>
</dbReference>